<name>A0A1Y3QTS7_9BACT</name>
<feature type="transmembrane region" description="Helical" evidence="7">
    <location>
        <begin position="418"/>
        <end position="438"/>
    </location>
</feature>
<dbReference type="CDD" id="cd13127">
    <property type="entry name" value="MATE_tuaB_like"/>
    <property type="match status" value="1"/>
</dbReference>
<dbReference type="EMBL" id="NFHB01000005">
    <property type="protein sequence ID" value="OUN03074.1"/>
    <property type="molecule type" value="Genomic_DNA"/>
</dbReference>
<dbReference type="PANTHER" id="PTHR30250:SF10">
    <property type="entry name" value="LIPOPOLYSACCHARIDE BIOSYNTHESIS PROTEIN WZXC"/>
    <property type="match status" value="1"/>
</dbReference>
<feature type="transmembrane region" description="Helical" evidence="7">
    <location>
        <begin position="118"/>
        <end position="137"/>
    </location>
</feature>
<proteinExistence type="inferred from homology"/>
<feature type="transmembrane region" description="Helical" evidence="7">
    <location>
        <begin position="42"/>
        <end position="67"/>
    </location>
</feature>
<gene>
    <name evidence="8" type="ORF">B5G41_08475</name>
</gene>
<feature type="transmembrane region" description="Helical" evidence="7">
    <location>
        <begin position="248"/>
        <end position="271"/>
    </location>
</feature>
<feature type="transmembrane region" description="Helical" evidence="7">
    <location>
        <begin position="79"/>
        <end position="106"/>
    </location>
</feature>
<keyword evidence="6 7" id="KW-0472">Membrane</keyword>
<evidence type="ECO:0000313" key="9">
    <source>
        <dbReference type="Proteomes" id="UP000195772"/>
    </source>
</evidence>
<evidence type="ECO:0000256" key="4">
    <source>
        <dbReference type="ARBA" id="ARBA00022692"/>
    </source>
</evidence>
<feature type="transmembrane region" description="Helical" evidence="7">
    <location>
        <begin position="328"/>
        <end position="348"/>
    </location>
</feature>
<comment type="subcellular location">
    <subcellularLocation>
        <location evidence="1">Cell membrane</location>
        <topology evidence="1">Multi-pass membrane protein</topology>
    </subcellularLocation>
</comment>
<evidence type="ECO:0000256" key="7">
    <source>
        <dbReference type="SAM" id="Phobius"/>
    </source>
</evidence>
<dbReference type="Proteomes" id="UP000195772">
    <property type="component" value="Unassembled WGS sequence"/>
</dbReference>
<reference evidence="9" key="1">
    <citation type="submission" date="2017-04" db="EMBL/GenBank/DDBJ databases">
        <title>Function of individual gut microbiota members based on whole genome sequencing of pure cultures obtained from chicken caecum.</title>
        <authorList>
            <person name="Medvecky M."/>
            <person name="Cejkova D."/>
            <person name="Polansky O."/>
            <person name="Karasova D."/>
            <person name="Kubasova T."/>
            <person name="Cizek A."/>
            <person name="Rychlik I."/>
        </authorList>
    </citation>
    <scope>NUCLEOTIDE SEQUENCE [LARGE SCALE GENOMIC DNA]</scope>
    <source>
        <strain evidence="9">An90</strain>
    </source>
</reference>
<comment type="caution">
    <text evidence="8">The sequence shown here is derived from an EMBL/GenBank/DDBJ whole genome shotgun (WGS) entry which is preliminary data.</text>
</comment>
<feature type="transmembrane region" description="Helical" evidence="7">
    <location>
        <begin position="12"/>
        <end position="36"/>
    </location>
</feature>
<dbReference type="AlphaFoldDB" id="A0A1Y3QTS7"/>
<evidence type="ECO:0000256" key="3">
    <source>
        <dbReference type="ARBA" id="ARBA00022475"/>
    </source>
</evidence>
<keyword evidence="5 7" id="KW-1133">Transmembrane helix</keyword>
<evidence type="ECO:0000256" key="2">
    <source>
        <dbReference type="ARBA" id="ARBA00007430"/>
    </source>
</evidence>
<comment type="similarity">
    <text evidence="2">Belongs to the polysaccharide synthase family.</text>
</comment>
<dbReference type="GO" id="GO:0005886">
    <property type="term" value="C:plasma membrane"/>
    <property type="evidence" value="ECO:0007669"/>
    <property type="project" value="UniProtKB-SubCell"/>
</dbReference>
<keyword evidence="3" id="KW-1003">Cell membrane</keyword>
<accession>A0A1Y3QTS7</accession>
<dbReference type="PANTHER" id="PTHR30250">
    <property type="entry name" value="PST FAMILY PREDICTED COLANIC ACID TRANSPORTER"/>
    <property type="match status" value="1"/>
</dbReference>
<feature type="transmembrane region" description="Helical" evidence="7">
    <location>
        <begin position="355"/>
        <end position="376"/>
    </location>
</feature>
<dbReference type="RefSeq" id="WP_087402353.1">
    <property type="nucleotide sequence ID" value="NZ_DAWDON010000012.1"/>
</dbReference>
<evidence type="ECO:0000256" key="5">
    <source>
        <dbReference type="ARBA" id="ARBA00022989"/>
    </source>
</evidence>
<feature type="transmembrane region" description="Helical" evidence="7">
    <location>
        <begin position="144"/>
        <end position="164"/>
    </location>
</feature>
<sequence>MSVRRELASGVFYTSIAKYAGIVVTLVVTGILSRLFTPEEFGVVNIATVVIAFFAIFSDLGIGPAVIQHKNLDRHDLGGIFSLSVWSGAVMALLFFAAAGSIASLYGDSQVLRNVLRILALNLFFAAANIVPNALILKEKRFRFAAMRSLTVQIAGGTAAIAAAYAGAGIYALTINPVFSSLMLLAINYRQNPLPLRLRPGRKALGKVFSFSAYQFSFQLINYFSRNLDKLLMGRYMSLSQLGYYDKSYRLMMLPLQNIAYVISPVMHPIFSEMQHDLKQLGASYLKVVRLLAFIGLPLSAVLFFTAQELVLIIFGDQWEPSVPVFRILALSVGIQIVMSTSGSIFQAANATRMLFFCGVFSAVLNVAAICTGIFAFGTTEAVAWCICASFAVNFVQCYHALFCLTLRTGWRRFWRNFLSPLLLTALVGLPLAAVGWLLPPMPLVASLTLKGTAALGVWLLYVHLSGEYDLKGLAGRLLARKKR</sequence>
<evidence type="ECO:0000313" key="8">
    <source>
        <dbReference type="EMBL" id="OUN03074.1"/>
    </source>
</evidence>
<feature type="transmembrane region" description="Helical" evidence="7">
    <location>
        <begin position="444"/>
        <end position="463"/>
    </location>
</feature>
<protein>
    <submittedName>
        <fullName evidence="8">Lipopolysaccharide biosynthesis protein</fullName>
    </submittedName>
</protein>
<dbReference type="eggNOG" id="COG2244">
    <property type="taxonomic scope" value="Bacteria"/>
</dbReference>
<feature type="transmembrane region" description="Helical" evidence="7">
    <location>
        <begin position="291"/>
        <end position="316"/>
    </location>
</feature>
<organism evidence="8 9">
    <name type="scientific">Alistipes onderdonkii</name>
    <dbReference type="NCBI Taxonomy" id="328813"/>
    <lineage>
        <taxon>Bacteria</taxon>
        <taxon>Pseudomonadati</taxon>
        <taxon>Bacteroidota</taxon>
        <taxon>Bacteroidia</taxon>
        <taxon>Bacteroidales</taxon>
        <taxon>Rikenellaceae</taxon>
        <taxon>Alistipes</taxon>
    </lineage>
</organism>
<keyword evidence="4 7" id="KW-0812">Transmembrane</keyword>
<dbReference type="InterPro" id="IPR050833">
    <property type="entry name" value="Poly_Biosynth_Transport"/>
</dbReference>
<feature type="transmembrane region" description="Helical" evidence="7">
    <location>
        <begin position="382"/>
        <end position="406"/>
    </location>
</feature>
<dbReference type="Pfam" id="PF13440">
    <property type="entry name" value="Polysacc_synt_3"/>
    <property type="match status" value="1"/>
</dbReference>
<evidence type="ECO:0000256" key="1">
    <source>
        <dbReference type="ARBA" id="ARBA00004651"/>
    </source>
</evidence>
<dbReference type="OrthoDB" id="9770347at2"/>
<evidence type="ECO:0000256" key="6">
    <source>
        <dbReference type="ARBA" id="ARBA00023136"/>
    </source>
</evidence>